<dbReference type="SUPFAM" id="SSF48452">
    <property type="entry name" value="TPR-like"/>
    <property type="match status" value="1"/>
</dbReference>
<dbReference type="EMBL" id="JBHTMP010000095">
    <property type="protein sequence ID" value="MFD1325804.1"/>
    <property type="molecule type" value="Genomic_DNA"/>
</dbReference>
<dbReference type="InterPro" id="IPR001387">
    <property type="entry name" value="Cro/C1-type_HTH"/>
</dbReference>
<evidence type="ECO:0000256" key="1">
    <source>
        <dbReference type="SAM" id="MobiDB-lite"/>
    </source>
</evidence>
<reference evidence="4" key="1">
    <citation type="journal article" date="2019" name="Int. J. Syst. Evol. Microbiol.">
        <title>The Global Catalogue of Microorganisms (GCM) 10K type strain sequencing project: providing services to taxonomists for standard genome sequencing and annotation.</title>
        <authorList>
            <consortium name="The Broad Institute Genomics Platform"/>
            <consortium name="The Broad Institute Genome Sequencing Center for Infectious Disease"/>
            <person name="Wu L."/>
            <person name="Ma J."/>
        </authorList>
    </citation>
    <scope>NUCLEOTIDE SEQUENCE [LARGE SCALE GENOMIC DNA]</scope>
    <source>
        <strain evidence="4">JCM 31037</strain>
    </source>
</reference>
<feature type="region of interest" description="Disordered" evidence="1">
    <location>
        <begin position="1"/>
        <end position="21"/>
    </location>
</feature>
<dbReference type="Pfam" id="PF01381">
    <property type="entry name" value="HTH_3"/>
    <property type="match status" value="1"/>
</dbReference>
<dbReference type="CDD" id="cd00093">
    <property type="entry name" value="HTH_XRE"/>
    <property type="match status" value="1"/>
</dbReference>
<evidence type="ECO:0000259" key="2">
    <source>
        <dbReference type="PROSITE" id="PS50943"/>
    </source>
</evidence>
<dbReference type="RefSeq" id="WP_377578672.1">
    <property type="nucleotide sequence ID" value="NZ_JBHTMP010000095.1"/>
</dbReference>
<sequence>MPLRRQGLAQRRKTVGHTQESLADRLGVDRTTVVRWERAESEPQPWVRRGLAQELQVSVDELASLLADVADTAIRRPERLVYALRNPRIADLATVTQLQQAVDVLTRQYNSAPATSLLPAAGRLHTEISHLRAQANGEGVRKALCAAESESALLMGQLIWDASQRYDGVTATAHYKHAASSAQQSGDLFLEAYASLRTCYISLYGNQDPRSGLAQATLAAESAARAESKALSGIALLHAGEAHAMLGDRADCEQALSKAETLLSQINESDPGRDYALAGQFERLAGSCYLSLGEPTKAQQLLQPLLAHDFSQPKLQAIALGNLSLALVQQRQVEDAVTTLHGAIDIAERTRGGGAMNVIFRVIKELRPWRSRADVNDVQERALTLVTP</sequence>
<protein>
    <submittedName>
        <fullName evidence="3">Helix-turn-helix domain-containing protein</fullName>
    </submittedName>
</protein>
<dbReference type="SUPFAM" id="SSF47413">
    <property type="entry name" value="lambda repressor-like DNA-binding domains"/>
    <property type="match status" value="1"/>
</dbReference>
<keyword evidence="4" id="KW-1185">Reference proteome</keyword>
<feature type="domain" description="HTH cro/C1-type" evidence="2">
    <location>
        <begin position="8"/>
        <end position="62"/>
    </location>
</feature>
<evidence type="ECO:0000313" key="3">
    <source>
        <dbReference type="EMBL" id="MFD1325804.1"/>
    </source>
</evidence>
<name>A0ABW3YNA0_9ACTN</name>
<dbReference type="PROSITE" id="PS50943">
    <property type="entry name" value="HTH_CROC1"/>
    <property type="match status" value="1"/>
</dbReference>
<comment type="caution">
    <text evidence="3">The sequence shown here is derived from an EMBL/GenBank/DDBJ whole genome shotgun (WGS) entry which is preliminary data.</text>
</comment>
<evidence type="ECO:0000313" key="4">
    <source>
        <dbReference type="Proteomes" id="UP001597260"/>
    </source>
</evidence>
<accession>A0ABW3YNA0</accession>
<dbReference type="Proteomes" id="UP001597260">
    <property type="component" value="Unassembled WGS sequence"/>
</dbReference>
<dbReference type="Gene3D" id="1.10.260.40">
    <property type="entry name" value="lambda repressor-like DNA-binding domains"/>
    <property type="match status" value="1"/>
</dbReference>
<proteinExistence type="predicted"/>
<organism evidence="3 4">
    <name type="scientific">Micromonospora sonneratiae</name>
    <dbReference type="NCBI Taxonomy" id="1184706"/>
    <lineage>
        <taxon>Bacteria</taxon>
        <taxon>Bacillati</taxon>
        <taxon>Actinomycetota</taxon>
        <taxon>Actinomycetes</taxon>
        <taxon>Micromonosporales</taxon>
        <taxon>Micromonosporaceae</taxon>
        <taxon>Micromonospora</taxon>
    </lineage>
</organism>
<dbReference type="Gene3D" id="1.25.40.10">
    <property type="entry name" value="Tetratricopeptide repeat domain"/>
    <property type="match status" value="1"/>
</dbReference>
<dbReference type="InterPro" id="IPR010982">
    <property type="entry name" value="Lambda_DNA-bd_dom_sf"/>
</dbReference>
<gene>
    <name evidence="3" type="ORF">ACFQ4H_32465</name>
</gene>
<dbReference type="InterPro" id="IPR011990">
    <property type="entry name" value="TPR-like_helical_dom_sf"/>
</dbReference>
<dbReference type="SMART" id="SM00530">
    <property type="entry name" value="HTH_XRE"/>
    <property type="match status" value="1"/>
</dbReference>